<protein>
    <submittedName>
        <fullName evidence="2">Uncharacterized protein</fullName>
    </submittedName>
</protein>
<sequence length="103" mass="10932">MESAQQALDELRKQFFGVCNRLERAGLNAGMIVMIGELYEAAEKERLRKAFDGSTGGSDRVRDAILSGGSDPAPPVTTAAGPFNFARSSAATRARIEEGISGI</sequence>
<evidence type="ECO:0000313" key="3">
    <source>
        <dbReference type="Proteomes" id="UP000177392"/>
    </source>
</evidence>
<dbReference type="EMBL" id="MHQB01000033">
    <property type="protein sequence ID" value="OGZ93664.1"/>
    <property type="molecule type" value="Genomic_DNA"/>
</dbReference>
<evidence type="ECO:0000256" key="1">
    <source>
        <dbReference type="SAM" id="MobiDB-lite"/>
    </source>
</evidence>
<name>A0A1G2K2M1_9BACT</name>
<evidence type="ECO:0000313" key="2">
    <source>
        <dbReference type="EMBL" id="OGZ93664.1"/>
    </source>
</evidence>
<feature type="region of interest" description="Disordered" evidence="1">
    <location>
        <begin position="50"/>
        <end position="82"/>
    </location>
</feature>
<reference evidence="2 3" key="1">
    <citation type="journal article" date="2016" name="Nat. Commun.">
        <title>Thousands of microbial genomes shed light on interconnected biogeochemical processes in an aquifer system.</title>
        <authorList>
            <person name="Anantharaman K."/>
            <person name="Brown C.T."/>
            <person name="Hug L.A."/>
            <person name="Sharon I."/>
            <person name="Castelle C.J."/>
            <person name="Probst A.J."/>
            <person name="Thomas B.C."/>
            <person name="Singh A."/>
            <person name="Wilkins M.J."/>
            <person name="Karaoz U."/>
            <person name="Brodie E.L."/>
            <person name="Williams K.H."/>
            <person name="Hubbard S.S."/>
            <person name="Banfield J.F."/>
        </authorList>
    </citation>
    <scope>NUCLEOTIDE SEQUENCE [LARGE SCALE GENOMIC DNA]</scope>
</reference>
<gene>
    <name evidence="2" type="ORF">A2131_00755</name>
</gene>
<organism evidence="2 3">
    <name type="scientific">Candidatus Sungbacteria bacterium GWC2_49_10</name>
    <dbReference type="NCBI Taxonomy" id="1802263"/>
    <lineage>
        <taxon>Bacteria</taxon>
        <taxon>Candidatus Sungiibacteriota</taxon>
    </lineage>
</organism>
<dbReference type="Proteomes" id="UP000177392">
    <property type="component" value="Unassembled WGS sequence"/>
</dbReference>
<dbReference type="AlphaFoldDB" id="A0A1G2K2M1"/>
<accession>A0A1G2K2M1</accession>
<proteinExistence type="predicted"/>
<comment type="caution">
    <text evidence="2">The sequence shown here is derived from an EMBL/GenBank/DDBJ whole genome shotgun (WGS) entry which is preliminary data.</text>
</comment>